<evidence type="ECO:0000313" key="5">
    <source>
        <dbReference type="Proteomes" id="UP000028252"/>
    </source>
</evidence>
<dbReference type="NCBIfam" id="TIGR01829">
    <property type="entry name" value="AcAcCoA_reduct"/>
    <property type="match status" value="1"/>
</dbReference>
<evidence type="ECO:0000256" key="2">
    <source>
        <dbReference type="ARBA" id="ARBA00023002"/>
    </source>
</evidence>
<name>A0A081G3E1_9GAMM</name>
<dbReference type="InterPro" id="IPR002347">
    <property type="entry name" value="SDR_fam"/>
</dbReference>
<dbReference type="STRING" id="1232683.ADIMK_0253"/>
<dbReference type="PANTHER" id="PTHR42879:SF2">
    <property type="entry name" value="3-OXOACYL-[ACYL-CARRIER-PROTEIN] REDUCTASE FABG"/>
    <property type="match status" value="1"/>
</dbReference>
<evidence type="ECO:0000313" key="4">
    <source>
        <dbReference type="EMBL" id="KEA65296.1"/>
    </source>
</evidence>
<evidence type="ECO:0000256" key="1">
    <source>
        <dbReference type="ARBA" id="ARBA00006484"/>
    </source>
</evidence>
<dbReference type="NCBIfam" id="NF009464">
    <property type="entry name" value="PRK12824.1"/>
    <property type="match status" value="1"/>
</dbReference>
<dbReference type="Proteomes" id="UP000028252">
    <property type="component" value="Unassembled WGS sequence"/>
</dbReference>
<dbReference type="InterPro" id="IPR057326">
    <property type="entry name" value="KR_dom"/>
</dbReference>
<dbReference type="PRINTS" id="PR00081">
    <property type="entry name" value="GDHRDH"/>
</dbReference>
<dbReference type="InterPro" id="IPR050259">
    <property type="entry name" value="SDR"/>
</dbReference>
<comment type="caution">
    <text evidence="4">The sequence shown here is derived from an EMBL/GenBank/DDBJ whole genome shotgun (WGS) entry which is preliminary data.</text>
</comment>
<dbReference type="InterPro" id="IPR036291">
    <property type="entry name" value="NAD(P)-bd_dom_sf"/>
</dbReference>
<dbReference type="FunFam" id="3.40.50.720:FF:000173">
    <property type="entry name" value="3-oxoacyl-[acyl-carrier protein] reductase"/>
    <property type="match status" value="1"/>
</dbReference>
<proteinExistence type="inferred from homology"/>
<sequence>MSQKVAMVTGGTGGLGTAICRKLADAGFKVVAGYNSGGNHEKAKAWQAEQKADGYDIEVAYGDVTDAESCAQCIATVKELTGSDVSVLVNNAGITRDGTFKKMSWDQWDEVLTANLDSMFHMTRLVINPMLEQGFGRIINISSINAQKGQFGQCNYSAAKAGIHGFTKALAQEVASKGVTVNTVSPGYIMTAMVAKIDQAVLDKIASNIPVGRLGTPEEIGRTVAFLADEESGYITGADFSINGGQHMY</sequence>
<dbReference type="OrthoDB" id="9804774at2"/>
<organism evidence="4 5">
    <name type="scientific">Marinobacterium lacunae</name>
    <dbReference type="NCBI Taxonomy" id="1232683"/>
    <lineage>
        <taxon>Bacteria</taxon>
        <taxon>Pseudomonadati</taxon>
        <taxon>Pseudomonadota</taxon>
        <taxon>Gammaproteobacteria</taxon>
        <taxon>Oceanospirillales</taxon>
        <taxon>Oceanospirillaceae</taxon>
        <taxon>Marinobacterium</taxon>
    </lineage>
</organism>
<dbReference type="PRINTS" id="PR00080">
    <property type="entry name" value="SDRFAMILY"/>
</dbReference>
<feature type="domain" description="Ketoreductase" evidence="3">
    <location>
        <begin position="4"/>
        <end position="192"/>
    </location>
</feature>
<dbReference type="InterPro" id="IPR020904">
    <property type="entry name" value="Sc_DH/Rdtase_CS"/>
</dbReference>
<dbReference type="GO" id="GO:0032787">
    <property type="term" value="P:monocarboxylic acid metabolic process"/>
    <property type="evidence" value="ECO:0007669"/>
    <property type="project" value="UniProtKB-ARBA"/>
</dbReference>
<dbReference type="PANTHER" id="PTHR42879">
    <property type="entry name" value="3-OXOACYL-(ACYL-CARRIER-PROTEIN) REDUCTASE"/>
    <property type="match status" value="1"/>
</dbReference>
<comment type="similarity">
    <text evidence="1">Belongs to the short-chain dehydrogenases/reductases (SDR) family.</text>
</comment>
<dbReference type="Gene3D" id="3.40.50.720">
    <property type="entry name" value="NAD(P)-binding Rossmann-like Domain"/>
    <property type="match status" value="1"/>
</dbReference>
<dbReference type="PATRIC" id="fig|1232683.4.peg.248"/>
<dbReference type="PROSITE" id="PS00061">
    <property type="entry name" value="ADH_SHORT"/>
    <property type="match status" value="1"/>
</dbReference>
<dbReference type="Pfam" id="PF13561">
    <property type="entry name" value="adh_short_C2"/>
    <property type="match status" value="1"/>
</dbReference>
<dbReference type="GO" id="GO:0042619">
    <property type="term" value="P:poly-hydroxybutyrate biosynthetic process"/>
    <property type="evidence" value="ECO:0007669"/>
    <property type="project" value="InterPro"/>
</dbReference>
<dbReference type="RefSeq" id="WP_036182701.1">
    <property type="nucleotide sequence ID" value="NZ_JMQN01000011.1"/>
</dbReference>
<dbReference type="GO" id="GO:0005737">
    <property type="term" value="C:cytoplasm"/>
    <property type="evidence" value="ECO:0007669"/>
    <property type="project" value="InterPro"/>
</dbReference>
<dbReference type="NCBIfam" id="NF009466">
    <property type="entry name" value="PRK12826.1-2"/>
    <property type="match status" value="1"/>
</dbReference>
<dbReference type="SUPFAM" id="SSF51735">
    <property type="entry name" value="NAD(P)-binding Rossmann-fold domains"/>
    <property type="match status" value="1"/>
</dbReference>
<gene>
    <name evidence="4" type="ORF">ADIMK_0253</name>
</gene>
<keyword evidence="2 4" id="KW-0560">Oxidoreductase</keyword>
<dbReference type="eggNOG" id="COG1028">
    <property type="taxonomic scope" value="Bacteria"/>
</dbReference>
<dbReference type="InterPro" id="IPR011283">
    <property type="entry name" value="Acetoacetyl-CoA_reductase"/>
</dbReference>
<dbReference type="AlphaFoldDB" id="A0A081G3E1"/>
<keyword evidence="5" id="KW-1185">Reference proteome</keyword>
<dbReference type="EC" id="1.1.1.36" evidence="4"/>
<reference evidence="4 5" key="1">
    <citation type="submission" date="2014-04" db="EMBL/GenBank/DDBJ databases">
        <title>Marinobacterium kochiensis sp. nov., isolated from sediment sample collected from Kochi backwaters in Kerala, India.</title>
        <authorList>
            <person name="Singh A."/>
            <person name="Pinnaka A.K."/>
        </authorList>
    </citation>
    <scope>NUCLEOTIDE SEQUENCE [LARGE SCALE GENOMIC DNA]</scope>
    <source>
        <strain evidence="4 5">AK27</strain>
    </source>
</reference>
<dbReference type="EMBL" id="JMQN01000011">
    <property type="protein sequence ID" value="KEA65296.1"/>
    <property type="molecule type" value="Genomic_DNA"/>
</dbReference>
<accession>A0A081G3E1</accession>
<protein>
    <submittedName>
        <fullName evidence="4">Acetoacetyl-CoA reductase</fullName>
        <ecNumber evidence="4">1.1.1.36</ecNumber>
    </submittedName>
</protein>
<evidence type="ECO:0000259" key="3">
    <source>
        <dbReference type="SMART" id="SM00822"/>
    </source>
</evidence>
<dbReference type="SMART" id="SM00822">
    <property type="entry name" value="PKS_KR"/>
    <property type="match status" value="1"/>
</dbReference>
<dbReference type="GO" id="GO:0018454">
    <property type="term" value="F:acetoacetyl-CoA reductase activity"/>
    <property type="evidence" value="ECO:0007669"/>
    <property type="project" value="UniProtKB-EC"/>
</dbReference>